<dbReference type="InterPro" id="IPR013783">
    <property type="entry name" value="Ig-like_fold"/>
</dbReference>
<name>A0AAW1BQ73_CROAD</name>
<evidence type="ECO:0000256" key="2">
    <source>
        <dbReference type="SAM" id="SignalP"/>
    </source>
</evidence>
<feature type="signal peptide" evidence="2">
    <location>
        <begin position="1"/>
        <end position="18"/>
    </location>
</feature>
<protein>
    <recommendedName>
        <fullName evidence="3">Ig-like domain-containing protein</fullName>
    </recommendedName>
</protein>
<sequence length="306" mass="34598">MQFIKCLILLSIVYKVQNNQFLFVDVGEKATLVRNFSENITNVDKFLWYKREENKLRLLTDKCGPDGSNGKFNCKSEAQELALEIFNTKEEDTGLYLYADKTSNYFSLNFVDAFSLIVGDSYTSSSWVMILQPSAQDQAIQSGSQLACVVHGVSNWVQISWNASHILQDGQTLLMKNHSGSLTFVSILYIPENSSISGEEFICKVKFNSSGMPMSLSTTLYAETTFHTNDYQHYAIPLSVIGILAFLLLIVIWLWIQCCPSRLGFQPKDSVPPALETLQEDICYSDLVFHSNNEDREKARQTSVKI</sequence>
<dbReference type="PROSITE" id="PS50835">
    <property type="entry name" value="IG_LIKE"/>
    <property type="match status" value="1"/>
</dbReference>
<dbReference type="Pfam" id="PF07654">
    <property type="entry name" value="C1-set"/>
    <property type="match status" value="1"/>
</dbReference>
<evidence type="ECO:0000313" key="5">
    <source>
        <dbReference type="Proteomes" id="UP001474421"/>
    </source>
</evidence>
<keyword evidence="1" id="KW-1133">Transmembrane helix</keyword>
<dbReference type="InterPro" id="IPR003597">
    <property type="entry name" value="Ig_C1-set"/>
</dbReference>
<dbReference type="SUPFAM" id="SSF48726">
    <property type="entry name" value="Immunoglobulin"/>
    <property type="match status" value="2"/>
</dbReference>
<proteinExistence type="predicted"/>
<keyword evidence="2" id="KW-0732">Signal</keyword>
<accession>A0AAW1BQ73</accession>
<gene>
    <name evidence="4" type="ORF">NXF25_008738</name>
</gene>
<dbReference type="AlphaFoldDB" id="A0AAW1BQ73"/>
<feature type="transmembrane region" description="Helical" evidence="1">
    <location>
        <begin position="234"/>
        <end position="256"/>
    </location>
</feature>
<keyword evidence="5" id="KW-1185">Reference proteome</keyword>
<keyword evidence="1" id="KW-0472">Membrane</keyword>
<organism evidence="4 5">
    <name type="scientific">Crotalus adamanteus</name>
    <name type="common">Eastern diamondback rattlesnake</name>
    <dbReference type="NCBI Taxonomy" id="8729"/>
    <lineage>
        <taxon>Eukaryota</taxon>
        <taxon>Metazoa</taxon>
        <taxon>Chordata</taxon>
        <taxon>Craniata</taxon>
        <taxon>Vertebrata</taxon>
        <taxon>Euteleostomi</taxon>
        <taxon>Lepidosauria</taxon>
        <taxon>Squamata</taxon>
        <taxon>Bifurcata</taxon>
        <taxon>Unidentata</taxon>
        <taxon>Episquamata</taxon>
        <taxon>Toxicofera</taxon>
        <taxon>Serpentes</taxon>
        <taxon>Colubroidea</taxon>
        <taxon>Viperidae</taxon>
        <taxon>Crotalinae</taxon>
        <taxon>Crotalus</taxon>
    </lineage>
</organism>
<dbReference type="Proteomes" id="UP001474421">
    <property type="component" value="Unassembled WGS sequence"/>
</dbReference>
<feature type="domain" description="Ig-like" evidence="3">
    <location>
        <begin position="133"/>
        <end position="219"/>
    </location>
</feature>
<keyword evidence="1" id="KW-0812">Transmembrane</keyword>
<dbReference type="EMBL" id="JAOTOJ010000003">
    <property type="protein sequence ID" value="KAK9403911.1"/>
    <property type="molecule type" value="Genomic_DNA"/>
</dbReference>
<dbReference type="InterPro" id="IPR007110">
    <property type="entry name" value="Ig-like_dom"/>
</dbReference>
<comment type="caution">
    <text evidence="4">The sequence shown here is derived from an EMBL/GenBank/DDBJ whole genome shotgun (WGS) entry which is preliminary data.</text>
</comment>
<dbReference type="Gene3D" id="2.60.40.10">
    <property type="entry name" value="Immunoglobulins"/>
    <property type="match status" value="2"/>
</dbReference>
<evidence type="ECO:0000259" key="3">
    <source>
        <dbReference type="PROSITE" id="PS50835"/>
    </source>
</evidence>
<reference evidence="4 5" key="1">
    <citation type="journal article" date="2024" name="Proc. Natl. Acad. Sci. U.S.A.">
        <title>The genetic regulatory architecture and epigenomic basis for age-related changes in rattlesnake venom.</title>
        <authorList>
            <person name="Hogan M.P."/>
            <person name="Holding M.L."/>
            <person name="Nystrom G.S."/>
            <person name="Colston T.J."/>
            <person name="Bartlett D.A."/>
            <person name="Mason A.J."/>
            <person name="Ellsworth S.A."/>
            <person name="Rautsaw R.M."/>
            <person name="Lawrence K.C."/>
            <person name="Strickland J.L."/>
            <person name="He B."/>
            <person name="Fraser P."/>
            <person name="Margres M.J."/>
            <person name="Gilbert D.M."/>
            <person name="Gibbs H.L."/>
            <person name="Parkinson C.L."/>
            <person name="Rokyta D.R."/>
        </authorList>
    </citation>
    <scope>NUCLEOTIDE SEQUENCE [LARGE SCALE GENOMIC DNA]</scope>
    <source>
        <strain evidence="4">DRR0105</strain>
    </source>
</reference>
<evidence type="ECO:0000313" key="4">
    <source>
        <dbReference type="EMBL" id="KAK9403911.1"/>
    </source>
</evidence>
<dbReference type="InterPro" id="IPR036179">
    <property type="entry name" value="Ig-like_dom_sf"/>
</dbReference>
<evidence type="ECO:0000256" key="1">
    <source>
        <dbReference type="SAM" id="Phobius"/>
    </source>
</evidence>
<feature type="chain" id="PRO_5043542012" description="Ig-like domain-containing protein" evidence="2">
    <location>
        <begin position="19"/>
        <end position="306"/>
    </location>
</feature>